<keyword evidence="13" id="KW-0808">Transferase</keyword>
<dbReference type="GO" id="GO:0008270">
    <property type="term" value="F:zinc ion binding"/>
    <property type="evidence" value="ECO:0007669"/>
    <property type="project" value="InterPro"/>
</dbReference>
<dbReference type="InterPro" id="IPR002123">
    <property type="entry name" value="Plipid/glycerol_acylTrfase"/>
</dbReference>
<evidence type="ECO:0000256" key="2">
    <source>
        <dbReference type="ARBA" id="ARBA00001947"/>
    </source>
</evidence>
<dbReference type="CDD" id="cd07993">
    <property type="entry name" value="LPLAT_DHAPAT-like"/>
    <property type="match status" value="1"/>
</dbReference>
<dbReference type="OrthoDB" id="10255570at2759"/>
<dbReference type="PRINTS" id="PR00932">
    <property type="entry name" value="AMINO1PTASE"/>
</dbReference>
<dbReference type="GO" id="GO:0000324">
    <property type="term" value="C:fungal-type vacuole"/>
    <property type="evidence" value="ECO:0007669"/>
    <property type="project" value="TreeGrafter"/>
</dbReference>
<evidence type="ECO:0000259" key="12">
    <source>
        <dbReference type="SMART" id="SM00563"/>
    </source>
</evidence>
<protein>
    <recommendedName>
        <fullName evidence="4">aspartyl aminopeptidase</fullName>
        <ecNumber evidence="4">3.4.11.21</ecNumber>
    </recommendedName>
</protein>
<dbReference type="Pfam" id="PF02127">
    <property type="entry name" value="Peptidase_M18"/>
    <property type="match status" value="1"/>
</dbReference>
<dbReference type="Gene3D" id="3.40.630.10">
    <property type="entry name" value="Zn peptidases"/>
    <property type="match status" value="1"/>
</dbReference>
<evidence type="ECO:0000256" key="11">
    <source>
        <dbReference type="SAM" id="MobiDB-lite"/>
    </source>
</evidence>
<dbReference type="FunFam" id="2.30.250.10:FF:000001">
    <property type="entry name" value="Aspartyl aminopeptidase 1"/>
    <property type="match status" value="1"/>
</dbReference>
<proteinExistence type="inferred from homology"/>
<dbReference type="GO" id="GO:0004177">
    <property type="term" value="F:aminopeptidase activity"/>
    <property type="evidence" value="ECO:0007669"/>
    <property type="project" value="UniProtKB-KW"/>
</dbReference>
<evidence type="ECO:0000256" key="8">
    <source>
        <dbReference type="ARBA" id="ARBA00022801"/>
    </source>
</evidence>
<name>M9LVS6_PSEA3</name>
<evidence type="ECO:0000256" key="4">
    <source>
        <dbReference type="ARBA" id="ARBA00011965"/>
    </source>
</evidence>
<sequence>MTRNANAQTGSRSLPPAETKLPSASHETSTLKRQLGDLGSSRRQDRHLADRAGILTDEEHKLGDLNVVAAYKAHFRESPFEFLQQFVAYGQGTGWRGYSNYIGAPILYNGCSEESIRAVLNSEQVQDRIRKLASSRVDRLLPDQSPASPTGPNKMQKNLAIFKERKRRQIEQQLREEALAILQVSVARIDSLSFLKFFAATVNNILARMYHQGIHISVPQVLELRRVAAYAAERKQSILFLPCHKSHIDYLTVSWLMFRLGIALPHIIAGENLDLPVLGDVLRKGGAFFIRRTFSGDQLYPAVIKEYVETLLASGKNLECFIEGTRSRTGKLLPPKLGILKYVVEGLLNGRTDDVWICPVSLQYDSVIESETYVSELLGKPKEAESLLGLLSGSSSLLQLKMGRIDIRFDTPWSLQGFIKEQKDRRAAPGYKDEKVELDPVKNERHKMLLLKALGYRVLADINKVSVIMPAALIGTVVLILRGRGVSRSELIRRVEWLRAAIVKKGFTVADFGAMNTGEVVDRALSTVMKGLIAEERDVMEPTFVPVKRFELSFYRNQVIHIFVSESLAAAALYTKVKQGGTAPMQRMTRQDMLNECLFISSVLRNEFVFGVDSLEINVDRTVDGMVADGILDKHPDIKPDEGGSIELSLKERENGRENFDSFLFLIWPFIEGYWLAAVSLLSLIPQGAEEKGYPESKLPWFAAKDFEKHTQLLGKTLYAQGELSYLESINAATLSQAFTRMEEMGMILRKKSSHQKPVPIMSLHPSFWPSQTSKLTDYIDHLSQFRREGKDRREQNVGAKVRKYTSLYMPSVVEESANKQRQAQMLPFRLTHAHFPPLVTHCFWTIEAASARSVLPIIKLSAHAFIKLVTAASVRFGQTNTASRSVATMASSSNSAPAASADKTGKHDDIAAARRFLEYVDASPTPFHAVATTSALLDAAGFVRVKENELWDNKVKQGGKYYFTRNQSAIVAFAVGAKYQPGNGVHVVGAHTDSPNFQIKPVSRKAKEGYLQCGVETYGGGIWASWFDRDLGVAGRVIVSDSKNHDAFTGKLVHIKRPILRIPTLAIHLNRTVNEAFKFNVEDNTVPILGLATEQLNKRADEAAEAAKVTPQAVGSPVMAEKHHSILLDLLASELGIPVEQIQDFELSLYDTQPASIGGINNEFIHSPRLDNQMSCFCATEALIESLASAESLNASSSIRAIALFDNEEVGSVSTHGAESNMLPSLIQRLVALPIASSGSSAPAASNLYEQAIARSFLLSSDMAHGFHPNYPSFYEENHRPKINGGPVIKTNVKQRYATTGPTAFLIRRIAQRAQVPLQSFVVKNDMPCGSTIGPMLSKLGIRTLDLGNPQLSMHSIRETCGTKDVAYKIELFKHFFDSFEQVDAQLTID</sequence>
<keyword evidence="9" id="KW-0862">Zinc</keyword>
<keyword evidence="7" id="KW-0479">Metal-binding</keyword>
<dbReference type="SUPFAM" id="SSF69593">
    <property type="entry name" value="Glycerol-3-phosphate (1)-acyltransferase"/>
    <property type="match status" value="1"/>
</dbReference>
<dbReference type="SUPFAM" id="SSF53187">
    <property type="entry name" value="Zn-dependent exopeptidases"/>
    <property type="match status" value="1"/>
</dbReference>
<keyword evidence="8" id="KW-0378">Hydrolase</keyword>
<evidence type="ECO:0000256" key="1">
    <source>
        <dbReference type="ARBA" id="ARBA00001335"/>
    </source>
</evidence>
<dbReference type="NCBIfam" id="NF002759">
    <property type="entry name" value="PRK02813.1"/>
    <property type="match status" value="1"/>
</dbReference>
<dbReference type="SUPFAM" id="SSF101821">
    <property type="entry name" value="Aminopeptidase/glucanase lid domain"/>
    <property type="match status" value="1"/>
</dbReference>
<dbReference type="CDD" id="cd05658">
    <property type="entry name" value="M18_DAP"/>
    <property type="match status" value="1"/>
</dbReference>
<gene>
    <name evidence="13" type="ORF">PANT_9d00414</name>
</gene>
<dbReference type="Gene3D" id="2.30.250.10">
    <property type="entry name" value="Aminopeptidase i, Domain 2"/>
    <property type="match status" value="1"/>
</dbReference>
<accession>M9LVS6</accession>
<dbReference type="GO" id="GO:0016746">
    <property type="term" value="F:acyltransferase activity"/>
    <property type="evidence" value="ECO:0007669"/>
    <property type="project" value="InterPro"/>
</dbReference>
<dbReference type="PANTHER" id="PTHR28570">
    <property type="entry name" value="ASPARTYL AMINOPEPTIDASE"/>
    <property type="match status" value="1"/>
</dbReference>
<reference evidence="14" key="1">
    <citation type="journal article" date="2013" name="Genome Announc.">
        <title>Genome sequence of the basidiomycetous yeast Pseudozyma antarctica T-34, a producer of the glycolipid biosurfactants mannosylerythritol lipids.</title>
        <authorList>
            <person name="Morita T."/>
            <person name="Koike H."/>
            <person name="Koyama Y."/>
            <person name="Hagiwara H."/>
            <person name="Ito E."/>
            <person name="Fukuoka T."/>
            <person name="Imura T."/>
            <person name="Machida M."/>
            <person name="Kitamoto D."/>
        </authorList>
    </citation>
    <scope>NUCLEOTIDE SEQUENCE [LARGE SCALE GENOMIC DNA]</scope>
    <source>
        <strain evidence="14">T-34</strain>
    </source>
</reference>
<feature type="compositionally biased region" description="Polar residues" evidence="11">
    <location>
        <begin position="1"/>
        <end position="12"/>
    </location>
</feature>
<dbReference type="EMBL" id="DF196775">
    <property type="protein sequence ID" value="GAC74074.1"/>
    <property type="molecule type" value="Genomic_DNA"/>
</dbReference>
<dbReference type="GO" id="GO:0006508">
    <property type="term" value="P:proteolysis"/>
    <property type="evidence" value="ECO:0007669"/>
    <property type="project" value="UniProtKB-KW"/>
</dbReference>
<comment type="similarity">
    <text evidence="3">Belongs to the peptidase M18 family.</text>
</comment>
<feature type="region of interest" description="Disordered" evidence="11">
    <location>
        <begin position="1"/>
        <end position="44"/>
    </location>
</feature>
<dbReference type="InterPro" id="IPR045520">
    <property type="entry name" value="GPAT/DHAPAT_C"/>
</dbReference>
<evidence type="ECO:0000313" key="14">
    <source>
        <dbReference type="Proteomes" id="UP000011976"/>
    </source>
</evidence>
<dbReference type="MEROPS" id="M18.A01"/>
<evidence type="ECO:0000256" key="5">
    <source>
        <dbReference type="ARBA" id="ARBA00022438"/>
    </source>
</evidence>
<comment type="cofactor">
    <cofactor evidence="2">
        <name>Zn(2+)</name>
        <dbReference type="ChEBI" id="CHEBI:29105"/>
    </cofactor>
</comment>
<dbReference type="InterPro" id="IPR041728">
    <property type="entry name" value="GPAT/DHAPAT_LPLAT"/>
</dbReference>
<keyword evidence="5" id="KW-0031">Aminopeptidase</keyword>
<dbReference type="Pfam" id="PF19277">
    <property type="entry name" value="GPAT_C"/>
    <property type="match status" value="1"/>
</dbReference>
<evidence type="ECO:0000256" key="3">
    <source>
        <dbReference type="ARBA" id="ARBA00008290"/>
    </source>
</evidence>
<dbReference type="GO" id="GO:0008237">
    <property type="term" value="F:metallopeptidase activity"/>
    <property type="evidence" value="ECO:0007669"/>
    <property type="project" value="UniProtKB-KW"/>
</dbReference>
<dbReference type="SMART" id="SM00563">
    <property type="entry name" value="PlsC"/>
    <property type="match status" value="1"/>
</dbReference>
<dbReference type="EC" id="3.4.11.21" evidence="4"/>
<dbReference type="Pfam" id="PF01553">
    <property type="entry name" value="Acyltransferase"/>
    <property type="match status" value="1"/>
</dbReference>
<evidence type="ECO:0000256" key="6">
    <source>
        <dbReference type="ARBA" id="ARBA00022670"/>
    </source>
</evidence>
<evidence type="ECO:0000313" key="13">
    <source>
        <dbReference type="EMBL" id="GAC74074.1"/>
    </source>
</evidence>
<evidence type="ECO:0000256" key="7">
    <source>
        <dbReference type="ARBA" id="ARBA00022723"/>
    </source>
</evidence>
<feature type="domain" description="Phospholipid/glycerol acyltransferase" evidence="12">
    <location>
        <begin position="238"/>
        <end position="365"/>
    </location>
</feature>
<dbReference type="Proteomes" id="UP000011976">
    <property type="component" value="Unassembled WGS sequence"/>
</dbReference>
<evidence type="ECO:0000256" key="9">
    <source>
        <dbReference type="ARBA" id="ARBA00022833"/>
    </source>
</evidence>
<comment type="catalytic activity">
    <reaction evidence="1">
        <text>Release of an N-terminal aspartate or glutamate from a peptide, with a preference for aspartate.</text>
        <dbReference type="EC" id="3.4.11.21"/>
    </reaction>
</comment>
<dbReference type="InterPro" id="IPR001948">
    <property type="entry name" value="Peptidase_M18"/>
</dbReference>
<dbReference type="PANTHER" id="PTHR28570:SF3">
    <property type="entry name" value="ASPARTYL AMINOPEPTIDASE"/>
    <property type="match status" value="1"/>
</dbReference>
<evidence type="ECO:0000256" key="10">
    <source>
        <dbReference type="ARBA" id="ARBA00023049"/>
    </source>
</evidence>
<organism evidence="13 14">
    <name type="scientific">Pseudozyma antarctica (strain T-34)</name>
    <name type="common">Yeast</name>
    <name type="synonym">Candida antarctica</name>
    <dbReference type="NCBI Taxonomy" id="1151754"/>
    <lineage>
        <taxon>Eukaryota</taxon>
        <taxon>Fungi</taxon>
        <taxon>Dikarya</taxon>
        <taxon>Basidiomycota</taxon>
        <taxon>Ustilaginomycotina</taxon>
        <taxon>Ustilaginomycetes</taxon>
        <taxon>Ustilaginales</taxon>
        <taxon>Ustilaginaceae</taxon>
        <taxon>Moesziomyces</taxon>
    </lineage>
</organism>
<dbReference type="InterPro" id="IPR023358">
    <property type="entry name" value="Peptidase_M18_dom2"/>
</dbReference>
<keyword evidence="10" id="KW-0482">Metalloprotease</keyword>
<keyword evidence="6" id="KW-0645">Protease</keyword>
<dbReference type="STRING" id="1151754.M9LVS6"/>